<dbReference type="RefSeq" id="WP_257499310.1">
    <property type="nucleotide sequence ID" value="NZ_CP102382.1"/>
</dbReference>
<keyword evidence="2" id="KW-0645">Protease</keyword>
<feature type="chain" id="PRO_5047351212" evidence="7">
    <location>
        <begin position="21"/>
        <end position="210"/>
    </location>
</feature>
<evidence type="ECO:0000313" key="9">
    <source>
        <dbReference type="Proteomes" id="UP001317001"/>
    </source>
</evidence>
<dbReference type="Proteomes" id="UP001317001">
    <property type="component" value="Chromosome"/>
</dbReference>
<feature type="signal peptide" evidence="7">
    <location>
        <begin position="1"/>
        <end position="20"/>
    </location>
</feature>
<keyword evidence="4 8" id="KW-0378">Hydrolase</keyword>
<dbReference type="EC" id="3.4.24.-" evidence="8"/>
<evidence type="ECO:0000256" key="1">
    <source>
        <dbReference type="ARBA" id="ARBA00001947"/>
    </source>
</evidence>
<dbReference type="InterPro" id="IPR024079">
    <property type="entry name" value="MetalloPept_cat_dom_sf"/>
</dbReference>
<dbReference type="PANTHER" id="PTHR15910">
    <property type="entry name" value="ARCHAEMETZINCIN"/>
    <property type="match status" value="1"/>
</dbReference>
<accession>A0ABY5NS36</accession>
<evidence type="ECO:0000256" key="4">
    <source>
        <dbReference type="ARBA" id="ARBA00022801"/>
    </source>
</evidence>
<dbReference type="InterPro" id="IPR012962">
    <property type="entry name" value="Pept_M54_archaemetzincn"/>
</dbReference>
<evidence type="ECO:0000313" key="8">
    <source>
        <dbReference type="EMBL" id="UUV21383.1"/>
    </source>
</evidence>
<evidence type="ECO:0000256" key="6">
    <source>
        <dbReference type="ARBA" id="ARBA00023049"/>
    </source>
</evidence>
<keyword evidence="9" id="KW-1185">Reference proteome</keyword>
<evidence type="ECO:0000256" key="2">
    <source>
        <dbReference type="ARBA" id="ARBA00022670"/>
    </source>
</evidence>
<keyword evidence="5" id="KW-0862">Zinc</keyword>
<evidence type="ECO:0000256" key="5">
    <source>
        <dbReference type="ARBA" id="ARBA00022833"/>
    </source>
</evidence>
<proteinExistence type="predicted"/>
<dbReference type="PANTHER" id="PTHR15910:SF1">
    <property type="entry name" value="ARCHAEMETZINCIN-2"/>
    <property type="match status" value="1"/>
</dbReference>
<organism evidence="8 9">
    <name type="scientific">Paenimyroides aestuarii</name>
    <dbReference type="NCBI Taxonomy" id="2968490"/>
    <lineage>
        <taxon>Bacteria</taxon>
        <taxon>Pseudomonadati</taxon>
        <taxon>Bacteroidota</taxon>
        <taxon>Flavobacteriia</taxon>
        <taxon>Flavobacteriales</taxon>
        <taxon>Flavobacteriaceae</taxon>
        <taxon>Paenimyroides</taxon>
    </lineage>
</organism>
<dbReference type="SUPFAM" id="SSF55486">
    <property type="entry name" value="Metalloproteases ('zincins'), catalytic domain"/>
    <property type="match status" value="1"/>
</dbReference>
<name>A0ABY5NS36_9FLAO</name>
<keyword evidence="7" id="KW-0732">Signal</keyword>
<dbReference type="Pfam" id="PF07998">
    <property type="entry name" value="Peptidase_M54"/>
    <property type="match status" value="1"/>
</dbReference>
<sequence>MKFCLFVLSFLLLISCKKTTTVTPETTVLLKQYEAFPKSQVDTVASILQKFYGVKTVISHKQKLYPEAFINIKSPRYRADSIIKFQQKEISSNIDYVLGLTSKDISVTKKDVSGNIKKPEYKYKDWGIMGLAYCPGKSCVVSTFRIKSTNKTVYFNRLKKVTVHEFGHNLGLPHCPNKKCVMTDAVESVKTIDNAELKLCTDCARKINFH</sequence>
<keyword evidence="3" id="KW-0479">Metal-binding</keyword>
<gene>
    <name evidence="8" type="ORF">NPX36_13800</name>
</gene>
<dbReference type="GO" id="GO:0008237">
    <property type="term" value="F:metallopeptidase activity"/>
    <property type="evidence" value="ECO:0007669"/>
    <property type="project" value="UniProtKB-KW"/>
</dbReference>
<keyword evidence="6 8" id="KW-0482">Metalloprotease</keyword>
<dbReference type="CDD" id="cd11375">
    <property type="entry name" value="Peptidase_M54"/>
    <property type="match status" value="1"/>
</dbReference>
<evidence type="ECO:0000256" key="7">
    <source>
        <dbReference type="SAM" id="SignalP"/>
    </source>
</evidence>
<comment type="cofactor">
    <cofactor evidence="1">
        <name>Zn(2+)</name>
        <dbReference type="ChEBI" id="CHEBI:29105"/>
    </cofactor>
</comment>
<dbReference type="PROSITE" id="PS51257">
    <property type="entry name" value="PROKAR_LIPOPROTEIN"/>
    <property type="match status" value="1"/>
</dbReference>
<protein>
    <submittedName>
        <fullName evidence="8">Matrixin family metalloprotease</fullName>
        <ecNumber evidence="8">3.4.24.-</ecNumber>
    </submittedName>
</protein>
<dbReference type="EMBL" id="CP102382">
    <property type="protein sequence ID" value="UUV21383.1"/>
    <property type="molecule type" value="Genomic_DNA"/>
</dbReference>
<reference evidence="8 9" key="1">
    <citation type="submission" date="2022-08" db="EMBL/GenBank/DDBJ databases">
        <title>Myroides zhujiangensis sp. nov., a novel bacterium isolated from sediment in the Pearl River Estuary.</title>
        <authorList>
            <person name="Cui L."/>
        </authorList>
    </citation>
    <scope>NUCLEOTIDE SEQUENCE [LARGE SCALE GENOMIC DNA]</scope>
    <source>
        <strain evidence="8 9">SCSIO 72103</strain>
    </source>
</reference>
<dbReference type="Gene3D" id="3.40.390.10">
    <property type="entry name" value="Collagenase (Catalytic Domain)"/>
    <property type="match status" value="1"/>
</dbReference>
<evidence type="ECO:0000256" key="3">
    <source>
        <dbReference type="ARBA" id="ARBA00022723"/>
    </source>
</evidence>